<dbReference type="Proteomes" id="UP000006352">
    <property type="component" value="Unassembled WGS sequence"/>
</dbReference>
<dbReference type="InParanoid" id="J7RW32"/>
<proteinExistence type="predicted"/>
<dbReference type="EMBL" id="HE797662">
    <property type="protein sequence ID" value="CCM07130.1"/>
    <property type="molecule type" value="Genomic_DNA"/>
</dbReference>
<evidence type="ECO:0000313" key="1">
    <source>
        <dbReference type="EMBL" id="CCM07130.1"/>
    </source>
</evidence>
<dbReference type="STRING" id="599839.J7RW32"/>
<dbReference type="AlphaFoldDB" id="J7RW32"/>
<dbReference type="PANTHER" id="PTHR42034">
    <property type="entry name" value="CHROMOSOME 7, WHOLE GENOME SHOTGUN SEQUENCE-RELATED"/>
    <property type="match status" value="1"/>
</dbReference>
<evidence type="ECO:0008006" key="3">
    <source>
        <dbReference type="Google" id="ProtNLM"/>
    </source>
</evidence>
<dbReference type="PANTHER" id="PTHR42034:SF1">
    <property type="entry name" value="CONDENSATION DOMAIN-CONTAINING PROTEIN"/>
    <property type="match status" value="1"/>
</dbReference>
<dbReference type="InterPro" id="IPR023213">
    <property type="entry name" value="CAT-like_dom_sf"/>
</dbReference>
<dbReference type="GeneID" id="24102030"/>
<protein>
    <recommendedName>
        <fullName evidence="3">Condensation domain-containing protein</fullName>
    </recommendedName>
</protein>
<gene>
    <name evidence="1" type="ORF">FIBRA_09466</name>
</gene>
<sequence>MSKVDFTALFSSLTESVLTTSRPLGESELSYAVPRQSSGFNDSHTIVPLDIPAGHPIYDEEVILATAVIRLRHPLLASRVSFTGAVPHFVCDTPITEASAVHNAKSTIAFSTFRDRNAEAAALQVQYVNPDPRHVFDIRSTVYAISWSKGVGIAEGQYILGMQTTHFVADARIRMNVVRHLLELLSSPGRAQAELAAFFALPLKPLQIPEPLEKLIPDIDPAEYAKGKQAFDELMEGSSKPLHGITLQVDGAIGKAMFKPTLLHHAWSPSESAKILRACKARGVTVTHVCTAAMAIACIQDATTPEAQQNATDDDLYFNASLAMDLSSRFQPTTNSTEYETATRIGMLTMFIHAPRSAASSADRLSALWLLAGQCKKISSAFTQSPYLWTFLKEAREVIVKGYYTRVAGQPYVPFITSMGDCTKVLPQRYPVESSNTTGHSTSHRELVVVDLLVGTKADLNTDVMRLWTYDGKLHLQFGYDSSRRNPDSVILYFQRVSETLTLIGLEEMP</sequence>
<keyword evidence="2" id="KW-1185">Reference proteome</keyword>
<dbReference type="RefSeq" id="XP_012177151.1">
    <property type="nucleotide sequence ID" value="XM_012321761.1"/>
</dbReference>
<organism evidence="1 2">
    <name type="scientific">Fibroporia radiculosa</name>
    <dbReference type="NCBI Taxonomy" id="599839"/>
    <lineage>
        <taxon>Eukaryota</taxon>
        <taxon>Fungi</taxon>
        <taxon>Dikarya</taxon>
        <taxon>Basidiomycota</taxon>
        <taxon>Agaricomycotina</taxon>
        <taxon>Agaricomycetes</taxon>
        <taxon>Polyporales</taxon>
        <taxon>Fibroporiaceae</taxon>
        <taxon>Fibroporia</taxon>
    </lineage>
</organism>
<reference evidence="1 2" key="1">
    <citation type="journal article" date="2012" name="Appl. Environ. Microbiol.">
        <title>Short-read sequencing for genomic analysis of the brown rot fungus Fibroporia radiculosa.</title>
        <authorList>
            <person name="Tang J.D."/>
            <person name="Perkins A.D."/>
            <person name="Sonstegard T.S."/>
            <person name="Schroeder S.G."/>
            <person name="Burgess S.C."/>
            <person name="Diehl S.V."/>
        </authorList>
    </citation>
    <scope>NUCLEOTIDE SEQUENCE [LARGE SCALE GENOMIC DNA]</scope>
    <source>
        <strain evidence="1 2">TFFH 294</strain>
    </source>
</reference>
<name>J7RW32_9APHY</name>
<dbReference type="Gene3D" id="3.30.559.10">
    <property type="entry name" value="Chloramphenicol acetyltransferase-like domain"/>
    <property type="match status" value="1"/>
</dbReference>
<dbReference type="Gene3D" id="3.30.559.30">
    <property type="entry name" value="Nonribosomal peptide synthetase, condensation domain"/>
    <property type="match status" value="1"/>
</dbReference>
<accession>J7RW32</accession>
<evidence type="ECO:0000313" key="2">
    <source>
        <dbReference type="Proteomes" id="UP000006352"/>
    </source>
</evidence>
<dbReference type="HOGENOM" id="CLU_516814_0_0_1"/>
<dbReference type="OrthoDB" id="2768710at2759"/>